<dbReference type="EMBL" id="LRPN01000177">
    <property type="protein sequence ID" value="KWZ77127.1"/>
    <property type="molecule type" value="Genomic_DNA"/>
</dbReference>
<dbReference type="Proteomes" id="UP000070376">
    <property type="component" value="Unassembled WGS sequence"/>
</dbReference>
<gene>
    <name evidence="1" type="ORF">HMPREF3213_03316</name>
</gene>
<protein>
    <submittedName>
        <fullName evidence="1">Uncharacterized protein</fullName>
    </submittedName>
</protein>
<dbReference type="AlphaFoldDB" id="A0A133KCB9"/>
<dbReference type="PATRIC" id="fig|1398.22.peg.3330"/>
<reference evidence="2" key="1">
    <citation type="submission" date="2016-01" db="EMBL/GenBank/DDBJ databases">
        <authorList>
            <person name="Mitreva M."/>
            <person name="Pepin K.H."/>
            <person name="Mihindukulasuriya K.A."/>
            <person name="Fulton R."/>
            <person name="Fronick C."/>
            <person name="O'Laughlin M."/>
            <person name="Miner T."/>
            <person name="Herter B."/>
            <person name="Rosa B.A."/>
            <person name="Cordes M."/>
            <person name="Tomlinson C."/>
            <person name="Wollam A."/>
            <person name="Palsikar V.B."/>
            <person name="Mardis E.R."/>
            <person name="Wilson R.K."/>
        </authorList>
    </citation>
    <scope>NUCLEOTIDE SEQUENCE [LARGE SCALE GENOMIC DNA]</scope>
    <source>
        <strain evidence="2">GED7749B</strain>
    </source>
</reference>
<evidence type="ECO:0000313" key="1">
    <source>
        <dbReference type="EMBL" id="KWZ77127.1"/>
    </source>
</evidence>
<organism evidence="1 2">
    <name type="scientific">Heyndrickxia coagulans</name>
    <name type="common">Weizmannia coagulans</name>
    <dbReference type="NCBI Taxonomy" id="1398"/>
    <lineage>
        <taxon>Bacteria</taxon>
        <taxon>Bacillati</taxon>
        <taxon>Bacillota</taxon>
        <taxon>Bacilli</taxon>
        <taxon>Bacillales</taxon>
        <taxon>Bacillaceae</taxon>
        <taxon>Heyndrickxia</taxon>
    </lineage>
</organism>
<name>A0A133KCB9_HEYCO</name>
<comment type="caution">
    <text evidence="1">The sequence shown here is derived from an EMBL/GenBank/DDBJ whole genome shotgun (WGS) entry which is preliminary data.</text>
</comment>
<sequence length="42" mass="5084">MSKRALLLRNFNQQKWFPPKRSWQERADRIQPSVLFTSCCLC</sequence>
<proteinExistence type="predicted"/>
<accession>A0A133KCB9</accession>
<evidence type="ECO:0000313" key="2">
    <source>
        <dbReference type="Proteomes" id="UP000070376"/>
    </source>
</evidence>